<dbReference type="Pfam" id="PF07885">
    <property type="entry name" value="Ion_trans_2"/>
    <property type="match status" value="1"/>
</dbReference>
<keyword evidence="4 8" id="KW-1133">Transmembrane helix</keyword>
<dbReference type="InterPro" id="IPR028325">
    <property type="entry name" value="VG_K_chnl"/>
</dbReference>
<dbReference type="GO" id="GO:0008076">
    <property type="term" value="C:voltage-gated potassium channel complex"/>
    <property type="evidence" value="ECO:0007669"/>
    <property type="project" value="InterPro"/>
</dbReference>
<keyword evidence="2" id="KW-0813">Transport</keyword>
<accession>A0A7C9LAP0</accession>
<organism evidence="10 11">
    <name type="scientific">Sediminimonas qiaohouensis</name>
    <dbReference type="NCBI Taxonomy" id="552061"/>
    <lineage>
        <taxon>Bacteria</taxon>
        <taxon>Pseudomonadati</taxon>
        <taxon>Pseudomonadota</taxon>
        <taxon>Alphaproteobacteria</taxon>
        <taxon>Rhodobacterales</taxon>
        <taxon>Roseobacteraceae</taxon>
        <taxon>Sediminimonas</taxon>
    </lineage>
</organism>
<dbReference type="SUPFAM" id="SSF81324">
    <property type="entry name" value="Voltage-gated potassium channels"/>
    <property type="match status" value="1"/>
</dbReference>
<dbReference type="Gene3D" id="1.20.120.350">
    <property type="entry name" value="Voltage-gated potassium channels. Chain C"/>
    <property type="match status" value="1"/>
</dbReference>
<dbReference type="AlphaFoldDB" id="A0A7C9LAP0"/>
<name>A0A7C9LAP0_9RHOB</name>
<keyword evidence="3 8" id="KW-0812">Transmembrane</keyword>
<feature type="transmembrane region" description="Helical" evidence="8">
    <location>
        <begin position="56"/>
        <end position="75"/>
    </location>
</feature>
<evidence type="ECO:0000256" key="7">
    <source>
        <dbReference type="ARBA" id="ARBA00023303"/>
    </source>
</evidence>
<evidence type="ECO:0000256" key="1">
    <source>
        <dbReference type="ARBA" id="ARBA00004141"/>
    </source>
</evidence>
<evidence type="ECO:0000256" key="8">
    <source>
        <dbReference type="SAM" id="Phobius"/>
    </source>
</evidence>
<evidence type="ECO:0000259" key="9">
    <source>
        <dbReference type="Pfam" id="PF07885"/>
    </source>
</evidence>
<dbReference type="PANTHER" id="PTHR11537:SF254">
    <property type="entry name" value="POTASSIUM VOLTAGE-GATED CHANNEL PROTEIN SHAB"/>
    <property type="match status" value="1"/>
</dbReference>
<feature type="transmembrane region" description="Helical" evidence="8">
    <location>
        <begin position="145"/>
        <end position="166"/>
    </location>
</feature>
<keyword evidence="5" id="KW-0406">Ion transport</keyword>
<evidence type="ECO:0000256" key="4">
    <source>
        <dbReference type="ARBA" id="ARBA00022989"/>
    </source>
</evidence>
<dbReference type="InterPro" id="IPR013099">
    <property type="entry name" value="K_chnl_dom"/>
</dbReference>
<keyword evidence="6 8" id="KW-0472">Membrane</keyword>
<feature type="transmembrane region" description="Helical" evidence="8">
    <location>
        <begin position="172"/>
        <end position="193"/>
    </location>
</feature>
<feature type="transmembrane region" description="Helical" evidence="8">
    <location>
        <begin position="112"/>
        <end position="133"/>
    </location>
</feature>
<dbReference type="InterPro" id="IPR027359">
    <property type="entry name" value="Volt_channel_dom_sf"/>
</dbReference>
<protein>
    <submittedName>
        <fullName evidence="10">Potassium channel family protein</fullName>
    </submittedName>
</protein>
<evidence type="ECO:0000256" key="3">
    <source>
        <dbReference type="ARBA" id="ARBA00022692"/>
    </source>
</evidence>
<comment type="caution">
    <text evidence="10">The sequence shown here is derived from an EMBL/GenBank/DDBJ whole genome shotgun (WGS) entry which is preliminary data.</text>
</comment>
<feature type="domain" description="Potassium channel" evidence="9">
    <location>
        <begin position="120"/>
        <end position="191"/>
    </location>
</feature>
<evidence type="ECO:0000313" key="11">
    <source>
        <dbReference type="Proteomes" id="UP000483078"/>
    </source>
</evidence>
<sequence>MLVFDAVTILFFIGTAPLPITPVLLLVDGVLGVLIFADLCARLWITENRLRFLRQIYVIADIVVLASLLAAPLMGQTLGLFRVLRALRLLHSYHVLRDLRRDNRFFRLHEDAIIAAVNLFVFVFLMTAVVFFLRGGDGSELSSYIDALYFTVAALTTTGFGDIVLSTTTGKILSVLIMIFGVALFVRLARAIFVPAKIRHKCAGCGLSRHDPDAIHCKHCGRELKIETEGAAQ</sequence>
<feature type="transmembrane region" description="Helical" evidence="8">
    <location>
        <begin position="20"/>
        <end position="44"/>
    </location>
</feature>
<gene>
    <name evidence="10" type="ORF">FH759_06550</name>
</gene>
<proteinExistence type="predicted"/>
<comment type="subcellular location">
    <subcellularLocation>
        <location evidence="1">Membrane</location>
        <topology evidence="1">Multi-pass membrane protein</topology>
    </subcellularLocation>
</comment>
<keyword evidence="7 10" id="KW-0407">Ion channel</keyword>
<evidence type="ECO:0000256" key="5">
    <source>
        <dbReference type="ARBA" id="ARBA00023065"/>
    </source>
</evidence>
<evidence type="ECO:0000256" key="6">
    <source>
        <dbReference type="ARBA" id="ARBA00023136"/>
    </source>
</evidence>
<dbReference type="Proteomes" id="UP000483078">
    <property type="component" value="Unassembled WGS sequence"/>
</dbReference>
<dbReference type="GO" id="GO:0001508">
    <property type="term" value="P:action potential"/>
    <property type="evidence" value="ECO:0007669"/>
    <property type="project" value="TreeGrafter"/>
</dbReference>
<dbReference type="EMBL" id="VENJ01000006">
    <property type="protein sequence ID" value="MTJ04338.1"/>
    <property type="molecule type" value="Genomic_DNA"/>
</dbReference>
<reference evidence="10 11" key="1">
    <citation type="submission" date="2019-06" db="EMBL/GenBank/DDBJ databases">
        <title>Enrichment of Autotrophic Halophilic Microorganisms from Red Sea Brine Pool Using Microbial Electrosynthesis System.</title>
        <authorList>
            <person name="Alqahtani M.F."/>
            <person name="Bajracharya S."/>
            <person name="Katuri K.P."/>
            <person name="Ali M."/>
            <person name="Saikaly P.E."/>
        </authorList>
    </citation>
    <scope>NUCLEOTIDE SEQUENCE [LARGE SCALE GENOMIC DNA]</scope>
    <source>
        <strain evidence="10">MES6</strain>
    </source>
</reference>
<dbReference type="PANTHER" id="PTHR11537">
    <property type="entry name" value="VOLTAGE-GATED POTASSIUM CHANNEL"/>
    <property type="match status" value="1"/>
</dbReference>
<evidence type="ECO:0000256" key="2">
    <source>
        <dbReference type="ARBA" id="ARBA00022448"/>
    </source>
</evidence>
<evidence type="ECO:0000313" key="10">
    <source>
        <dbReference type="EMBL" id="MTJ04338.1"/>
    </source>
</evidence>
<dbReference type="Gene3D" id="1.10.287.70">
    <property type="match status" value="1"/>
</dbReference>
<dbReference type="GO" id="GO:0005249">
    <property type="term" value="F:voltage-gated potassium channel activity"/>
    <property type="evidence" value="ECO:0007669"/>
    <property type="project" value="InterPro"/>
</dbReference>